<name>A0ABU1ZHX0_9BURK</name>
<accession>A0ABU1ZHX0</accession>
<feature type="region of interest" description="Disordered" evidence="1">
    <location>
        <begin position="1"/>
        <end position="33"/>
    </location>
</feature>
<evidence type="ECO:0000313" key="2">
    <source>
        <dbReference type="EMBL" id="MDR7305127.1"/>
    </source>
</evidence>
<dbReference type="RefSeq" id="WP_310338982.1">
    <property type="nucleotide sequence ID" value="NZ_JAVDXO010000001.1"/>
</dbReference>
<evidence type="ECO:0000256" key="1">
    <source>
        <dbReference type="SAM" id="MobiDB-lite"/>
    </source>
</evidence>
<comment type="caution">
    <text evidence="2">The sequence shown here is derived from an EMBL/GenBank/DDBJ whole genome shotgun (WGS) entry which is preliminary data.</text>
</comment>
<feature type="compositionally biased region" description="Polar residues" evidence="1">
    <location>
        <begin position="1"/>
        <end position="18"/>
    </location>
</feature>
<keyword evidence="3" id="KW-1185">Reference proteome</keyword>
<evidence type="ECO:0008006" key="4">
    <source>
        <dbReference type="Google" id="ProtNLM"/>
    </source>
</evidence>
<sequence length="250" mass="25131">MDISQILKSSTTGTNTSPSAQTAEQKAAQAAAKLSPASQAATKAGSRIQSQLDTTTTQLSAYGKLISAVSDAQLAAKSLGGLTAASPAADIKAAVNKLVSTFNTAITTGKATSGIAESGNAKRVSNDLGRAVTSNPAVLDALKKIGFKQLTDGTLTLDATKFDAAQKANPAAVEATLEKLGSLVDKVATKELAAGSAVAGSIDALNQRATLLKTQKNAMATLMQQLATQSSSSTSSGFGGYGVSAYQSNT</sequence>
<dbReference type="Proteomes" id="UP001268089">
    <property type="component" value="Unassembled WGS sequence"/>
</dbReference>
<reference evidence="2 3" key="1">
    <citation type="submission" date="2023-07" db="EMBL/GenBank/DDBJ databases">
        <title>Sorghum-associated microbial communities from plants grown in Nebraska, USA.</title>
        <authorList>
            <person name="Schachtman D."/>
        </authorList>
    </citation>
    <scope>NUCLEOTIDE SEQUENCE [LARGE SCALE GENOMIC DNA]</scope>
    <source>
        <strain evidence="2 3">BE308</strain>
    </source>
</reference>
<evidence type="ECO:0000313" key="3">
    <source>
        <dbReference type="Proteomes" id="UP001268089"/>
    </source>
</evidence>
<organism evidence="2 3">
    <name type="scientific">Rhodoferax saidenbachensis</name>
    <dbReference type="NCBI Taxonomy" id="1484693"/>
    <lineage>
        <taxon>Bacteria</taxon>
        <taxon>Pseudomonadati</taxon>
        <taxon>Pseudomonadota</taxon>
        <taxon>Betaproteobacteria</taxon>
        <taxon>Burkholderiales</taxon>
        <taxon>Comamonadaceae</taxon>
        <taxon>Rhodoferax</taxon>
    </lineage>
</organism>
<dbReference type="EMBL" id="JAVDXO010000001">
    <property type="protein sequence ID" value="MDR7305127.1"/>
    <property type="molecule type" value="Genomic_DNA"/>
</dbReference>
<protein>
    <recommendedName>
        <fullName evidence="4">Flagellar hook-associated protein 2 C-terminal domain-containing protein</fullName>
    </recommendedName>
</protein>
<feature type="compositionally biased region" description="Low complexity" evidence="1">
    <location>
        <begin position="19"/>
        <end position="33"/>
    </location>
</feature>
<proteinExistence type="predicted"/>
<gene>
    <name evidence="2" type="ORF">J2X15_000393</name>
</gene>